<gene>
    <name evidence="2" type="ORF">Mco01_18110</name>
</gene>
<evidence type="ECO:0000313" key="2">
    <source>
        <dbReference type="EMBL" id="GIH38811.1"/>
    </source>
</evidence>
<feature type="domain" description="Prolyl 4-hydroxylase alpha subunit Fe(2+) 2OG dioxygenase" evidence="1">
    <location>
        <begin position="123"/>
        <end position="222"/>
    </location>
</feature>
<sequence length="270" mass="31669">MEKRMQETETFTFRREELFPLADRWRVSFLEAKPFRHVVIDDFLPPGALEPVLDEFPEPRDASWQQFDSSREIKLALSDTERMGPATRNLLAEFNGQVFVEFLERLTGIEQLVSDPHFEGGGLHQIRPGGFLKVHADFNRHRRLNLDRRLNGLLYLNKDWEESYGGHLQLWDVDMTRCEHKILPVFNRFVVFATTDDANHGHPDPLTCPDDRARRSMALYYYTNGRPDEETGDDHTTVFKRRPGEEWKSSFRQTVKRWTPPALVDLLARK</sequence>
<reference evidence="2 3" key="1">
    <citation type="submission" date="2021-01" db="EMBL/GenBank/DDBJ databases">
        <title>Whole genome shotgun sequence of Microbispora corallina NBRC 16416.</title>
        <authorList>
            <person name="Komaki H."/>
            <person name="Tamura T."/>
        </authorList>
    </citation>
    <scope>NUCLEOTIDE SEQUENCE [LARGE SCALE GENOMIC DNA]</scope>
    <source>
        <strain evidence="2 3">NBRC 16416</strain>
    </source>
</reference>
<name>A0ABQ4FVK3_9ACTN</name>
<evidence type="ECO:0000313" key="3">
    <source>
        <dbReference type="Proteomes" id="UP000603904"/>
    </source>
</evidence>
<protein>
    <recommendedName>
        <fullName evidence="1">Prolyl 4-hydroxylase alpha subunit Fe(2+) 2OG dioxygenase domain-containing protein</fullName>
    </recommendedName>
</protein>
<comment type="caution">
    <text evidence="2">The sequence shown here is derived from an EMBL/GenBank/DDBJ whole genome shotgun (WGS) entry which is preliminary data.</text>
</comment>
<dbReference type="Proteomes" id="UP000603904">
    <property type="component" value="Unassembled WGS sequence"/>
</dbReference>
<proteinExistence type="predicted"/>
<dbReference type="InterPro" id="IPR044862">
    <property type="entry name" value="Pro_4_hyd_alph_FE2OG_OXY"/>
</dbReference>
<dbReference type="EMBL" id="BOOC01000005">
    <property type="protein sequence ID" value="GIH38811.1"/>
    <property type="molecule type" value="Genomic_DNA"/>
</dbReference>
<dbReference type="Pfam" id="PF13640">
    <property type="entry name" value="2OG-FeII_Oxy_3"/>
    <property type="match status" value="1"/>
</dbReference>
<accession>A0ABQ4FVK3</accession>
<organism evidence="2 3">
    <name type="scientific">Microbispora corallina</name>
    <dbReference type="NCBI Taxonomy" id="83302"/>
    <lineage>
        <taxon>Bacteria</taxon>
        <taxon>Bacillati</taxon>
        <taxon>Actinomycetota</taxon>
        <taxon>Actinomycetes</taxon>
        <taxon>Streptosporangiales</taxon>
        <taxon>Streptosporangiaceae</taxon>
        <taxon>Microbispora</taxon>
    </lineage>
</organism>
<dbReference type="Gene3D" id="2.60.120.620">
    <property type="entry name" value="q2cbj1_9rhob like domain"/>
    <property type="match status" value="1"/>
</dbReference>
<evidence type="ECO:0000259" key="1">
    <source>
        <dbReference type="Pfam" id="PF13640"/>
    </source>
</evidence>
<keyword evidence="3" id="KW-1185">Reference proteome</keyword>